<reference evidence="4" key="1">
    <citation type="journal article" date="2019" name="Int. J. Syst. Evol. Microbiol.">
        <title>The Global Catalogue of Microorganisms (GCM) 10K type strain sequencing project: providing services to taxonomists for standard genome sequencing and annotation.</title>
        <authorList>
            <consortium name="The Broad Institute Genomics Platform"/>
            <consortium name="The Broad Institute Genome Sequencing Center for Infectious Disease"/>
            <person name="Wu L."/>
            <person name="Ma J."/>
        </authorList>
    </citation>
    <scope>NUCLEOTIDE SEQUENCE [LARGE SCALE GENOMIC DNA]</scope>
    <source>
        <strain evidence="4">JCM 13581</strain>
    </source>
</reference>
<feature type="transmembrane region" description="Helical" evidence="2">
    <location>
        <begin position="276"/>
        <end position="294"/>
    </location>
</feature>
<dbReference type="InterPro" id="IPR025238">
    <property type="entry name" value="DUF4184"/>
</dbReference>
<evidence type="ECO:0000256" key="1">
    <source>
        <dbReference type="SAM" id="MobiDB-lite"/>
    </source>
</evidence>
<dbReference type="RefSeq" id="WP_344264186.1">
    <property type="nucleotide sequence ID" value="NZ_BAAAMJ010000046.1"/>
</dbReference>
<dbReference type="Pfam" id="PF13803">
    <property type="entry name" value="DUF4184"/>
    <property type="match status" value="1"/>
</dbReference>
<dbReference type="EMBL" id="BAAAMJ010000046">
    <property type="protein sequence ID" value="GAA1927111.1"/>
    <property type="molecule type" value="Genomic_DNA"/>
</dbReference>
<organism evidence="3 4">
    <name type="scientific">Streptomyces sodiiphilus</name>
    <dbReference type="NCBI Taxonomy" id="226217"/>
    <lineage>
        <taxon>Bacteria</taxon>
        <taxon>Bacillati</taxon>
        <taxon>Actinomycetota</taxon>
        <taxon>Actinomycetes</taxon>
        <taxon>Kitasatosporales</taxon>
        <taxon>Streptomycetaceae</taxon>
        <taxon>Streptomyces</taxon>
    </lineage>
</organism>
<feature type="compositionally biased region" description="Basic and acidic residues" evidence="1">
    <location>
        <begin position="311"/>
        <end position="322"/>
    </location>
</feature>
<keyword evidence="2" id="KW-0812">Transmembrane</keyword>
<proteinExistence type="predicted"/>
<name>A0ABP5B107_9ACTN</name>
<keyword evidence="4" id="KW-1185">Reference proteome</keyword>
<evidence type="ECO:0000313" key="4">
    <source>
        <dbReference type="Proteomes" id="UP001501303"/>
    </source>
</evidence>
<evidence type="ECO:0000313" key="3">
    <source>
        <dbReference type="EMBL" id="GAA1927111.1"/>
    </source>
</evidence>
<gene>
    <name evidence="3" type="ORF">GCM10009716_38960</name>
</gene>
<comment type="caution">
    <text evidence="3">The sequence shown here is derived from an EMBL/GenBank/DDBJ whole genome shotgun (WGS) entry which is preliminary data.</text>
</comment>
<dbReference type="Proteomes" id="UP001501303">
    <property type="component" value="Unassembled WGS sequence"/>
</dbReference>
<protein>
    <submittedName>
        <fullName evidence="3">DUF4184 family protein</fullName>
    </submittedName>
</protein>
<feature type="transmembrane region" description="Helical" evidence="2">
    <location>
        <begin position="113"/>
        <end position="131"/>
    </location>
</feature>
<keyword evidence="2" id="KW-0472">Membrane</keyword>
<feature type="compositionally biased region" description="Polar residues" evidence="1">
    <location>
        <begin position="323"/>
        <end position="332"/>
    </location>
</feature>
<sequence>MPFTLSHPAAVLPLMRRPFVPAALVAGALAPDVPYFLATLGLSGSGGHSWSEPFLNATTTHSPGGGLITGLPVALGLIALHQMLRAPVSALLPSGLRLPEPERPVGTHARARYVLWLLLSALIGIASHLAWDSFTHGDGLLVTQLELLRTPVLGGLTVGRLLQHVSTAAGLAAVTWHLWRRRGRLRSPGAGTVNRLRPVMRWCVVAVLVASPVLGAAVKARDDFHAHRYVTEADYTRPVTVDLGGGVTETTYPSTTAPAPLGTLAEGMLTGAAKRAGVAFTVALLLYAAAWQTGSLPHRRRRRRAGLVGHHRPETHPARVDEPSSSPAQATTAGGRPCPP</sequence>
<feature type="transmembrane region" description="Helical" evidence="2">
    <location>
        <begin position="161"/>
        <end position="179"/>
    </location>
</feature>
<feature type="transmembrane region" description="Helical" evidence="2">
    <location>
        <begin position="199"/>
        <end position="218"/>
    </location>
</feature>
<accession>A0ABP5B107</accession>
<keyword evidence="2" id="KW-1133">Transmembrane helix</keyword>
<feature type="transmembrane region" description="Helical" evidence="2">
    <location>
        <begin position="62"/>
        <end position="80"/>
    </location>
</feature>
<feature type="region of interest" description="Disordered" evidence="1">
    <location>
        <begin position="298"/>
        <end position="340"/>
    </location>
</feature>
<evidence type="ECO:0000256" key="2">
    <source>
        <dbReference type="SAM" id="Phobius"/>
    </source>
</evidence>